<evidence type="ECO:0000256" key="2">
    <source>
        <dbReference type="ARBA" id="ARBA00008524"/>
    </source>
</evidence>
<proteinExistence type="inferred from homology"/>
<dbReference type="GO" id="GO:0006508">
    <property type="term" value="P:proteolysis"/>
    <property type="evidence" value="ECO:0007669"/>
    <property type="project" value="UniProtKB-KW"/>
</dbReference>
<organism evidence="8 9">
    <name type="scientific">Pseudoalteromonas rubra</name>
    <dbReference type="NCBI Taxonomy" id="43658"/>
    <lineage>
        <taxon>Bacteria</taxon>
        <taxon>Pseudomonadati</taxon>
        <taxon>Pseudomonadota</taxon>
        <taxon>Gammaproteobacteria</taxon>
        <taxon>Alteromonadales</taxon>
        <taxon>Pseudoalteromonadaceae</taxon>
        <taxon>Pseudoalteromonas</taxon>
    </lineage>
</organism>
<dbReference type="SUPFAM" id="SSF52096">
    <property type="entry name" value="ClpP/crotonase"/>
    <property type="match status" value="1"/>
</dbReference>
<keyword evidence="6" id="KW-0720">Serine protease</keyword>
<dbReference type="Pfam" id="PF14684">
    <property type="entry name" value="Tricorn_C1"/>
    <property type="match status" value="1"/>
</dbReference>
<dbReference type="EMBL" id="PNCI01000203">
    <property type="protein sequence ID" value="TMP20625.1"/>
    <property type="molecule type" value="Genomic_DNA"/>
</dbReference>
<sequence length="107" mass="12602">QKFTLESKEAKEFTTGAGGISISADGKKMLLNQQGTWKITSTNGPSAADAKNVKTDLRVYLNREEEWLQIFNEAWRYERDFFYDPNMHGRDWDEVYRRYARLVPYIK</sequence>
<feature type="domain" description="Tricorn protease C1" evidence="7">
    <location>
        <begin position="64"/>
        <end position="107"/>
    </location>
</feature>
<dbReference type="Proteomes" id="UP000310249">
    <property type="component" value="Unassembled WGS sequence"/>
</dbReference>
<evidence type="ECO:0000313" key="9">
    <source>
        <dbReference type="Proteomes" id="UP000310249"/>
    </source>
</evidence>
<dbReference type="InterPro" id="IPR029045">
    <property type="entry name" value="ClpP/crotonase-like_dom_sf"/>
</dbReference>
<keyword evidence="4" id="KW-0645">Protease</keyword>
<name>A0A5S3WGB9_9GAMM</name>
<evidence type="ECO:0000256" key="3">
    <source>
        <dbReference type="ARBA" id="ARBA00022490"/>
    </source>
</evidence>
<keyword evidence="3" id="KW-0963">Cytoplasm</keyword>
<evidence type="ECO:0000256" key="6">
    <source>
        <dbReference type="ARBA" id="ARBA00022825"/>
    </source>
</evidence>
<comment type="subcellular location">
    <subcellularLocation>
        <location evidence="1">Cytoplasm</location>
    </subcellularLocation>
</comment>
<evidence type="ECO:0000256" key="1">
    <source>
        <dbReference type="ARBA" id="ARBA00004496"/>
    </source>
</evidence>
<comment type="similarity">
    <text evidence="2">Belongs to the peptidase S41B family.</text>
</comment>
<dbReference type="RefSeq" id="WP_138686263.1">
    <property type="nucleotide sequence ID" value="NZ_PNCI01000203.1"/>
</dbReference>
<dbReference type="InterPro" id="IPR012393">
    <property type="entry name" value="Tricorn_protease"/>
</dbReference>
<dbReference type="GO" id="GO:0008236">
    <property type="term" value="F:serine-type peptidase activity"/>
    <property type="evidence" value="ECO:0007669"/>
    <property type="project" value="UniProtKB-KW"/>
</dbReference>
<evidence type="ECO:0000256" key="4">
    <source>
        <dbReference type="ARBA" id="ARBA00022670"/>
    </source>
</evidence>
<feature type="non-terminal residue" evidence="8">
    <location>
        <position position="1"/>
    </location>
</feature>
<dbReference type="OrthoDB" id="9758793at2"/>
<dbReference type="AlphaFoldDB" id="A0A5S3WGB9"/>
<keyword evidence="5" id="KW-0378">Hydrolase</keyword>
<accession>A0A5S3WGB9</accession>
<gene>
    <name evidence="8" type="ORF">CWB99_24255</name>
</gene>
<reference evidence="9" key="2">
    <citation type="submission" date="2019-06" db="EMBL/GenBank/DDBJ databases">
        <title>Co-occurence of chitin degradation, pigmentation and bioactivity in marine Pseudoalteromonas.</title>
        <authorList>
            <person name="Sonnenschein E.C."/>
            <person name="Bech P.K."/>
        </authorList>
    </citation>
    <scope>NUCLEOTIDE SEQUENCE [LARGE SCALE GENOMIC DNA]</scope>
    <source>
        <strain evidence="9">S2676</strain>
    </source>
</reference>
<dbReference type="Gene3D" id="3.30.750.44">
    <property type="match status" value="1"/>
</dbReference>
<dbReference type="PANTHER" id="PTHR43253:SF1">
    <property type="entry name" value="TRICORN PROTEASE HOMOLOG 2-RELATED"/>
    <property type="match status" value="1"/>
</dbReference>
<protein>
    <recommendedName>
        <fullName evidence="7">Tricorn protease C1 domain-containing protein</fullName>
    </recommendedName>
</protein>
<evidence type="ECO:0000259" key="7">
    <source>
        <dbReference type="Pfam" id="PF14684"/>
    </source>
</evidence>
<dbReference type="GO" id="GO:0005737">
    <property type="term" value="C:cytoplasm"/>
    <property type="evidence" value="ECO:0007669"/>
    <property type="project" value="UniProtKB-SubCell"/>
</dbReference>
<dbReference type="InterPro" id="IPR028204">
    <property type="entry name" value="Tricorn_C1"/>
</dbReference>
<dbReference type="PANTHER" id="PTHR43253">
    <property type="entry name" value="TRICORN PROTEASE HOMOLOG 2-RELATED"/>
    <property type="match status" value="1"/>
</dbReference>
<comment type="caution">
    <text evidence="8">The sequence shown here is derived from an EMBL/GenBank/DDBJ whole genome shotgun (WGS) entry which is preliminary data.</text>
</comment>
<evidence type="ECO:0000256" key="5">
    <source>
        <dbReference type="ARBA" id="ARBA00022801"/>
    </source>
</evidence>
<reference evidence="8 9" key="1">
    <citation type="submission" date="2018-01" db="EMBL/GenBank/DDBJ databases">
        <authorList>
            <person name="Paulsen S."/>
            <person name="Gram L.K."/>
        </authorList>
    </citation>
    <scope>NUCLEOTIDE SEQUENCE [LARGE SCALE GENOMIC DNA]</scope>
    <source>
        <strain evidence="8 9">S2676</strain>
    </source>
</reference>
<evidence type="ECO:0000313" key="8">
    <source>
        <dbReference type="EMBL" id="TMP20625.1"/>
    </source>
</evidence>
<feature type="non-terminal residue" evidence="8">
    <location>
        <position position="107"/>
    </location>
</feature>